<evidence type="ECO:0000313" key="2">
    <source>
        <dbReference type="Proteomes" id="UP000241842"/>
    </source>
</evidence>
<accession>A0A2H4PRP2</accession>
<dbReference type="EMBL" id="MG030347">
    <property type="protein sequence ID" value="ATW69982.1"/>
    <property type="molecule type" value="Genomic_DNA"/>
</dbReference>
<evidence type="ECO:0000313" key="1">
    <source>
        <dbReference type="EMBL" id="ATW69982.1"/>
    </source>
</evidence>
<name>A0A2H4PRP2_9CAUD</name>
<dbReference type="Proteomes" id="UP000241842">
    <property type="component" value="Segment"/>
</dbReference>
<dbReference type="KEGG" id="vg:40097319"/>
<organism evidence="1 2">
    <name type="scientific">Proteus phage PM135</name>
    <dbReference type="NCBI Taxonomy" id="2048008"/>
    <lineage>
        <taxon>Viruses</taxon>
        <taxon>Duplodnaviria</taxon>
        <taxon>Heunggongvirae</taxon>
        <taxon>Uroviricota</taxon>
        <taxon>Caudoviricetes</taxon>
        <taxon>Demerecviridae</taxon>
        <taxon>Novosibvirus</taxon>
        <taxon>Novosibvirus PM135</taxon>
    </lineage>
</organism>
<sequence length="115" mass="12958">MIKLKDSLARTAQSARDARSEKIKQAISTIVEEIENSIITNLRLSAQEGHNELRYTLNIESWGKVAPYLCNLDNDAIAEVCSKSVAETIAWLRDTDLELVINQDHSKSVVFIAKW</sequence>
<dbReference type="GeneID" id="40097319"/>
<dbReference type="RefSeq" id="YP_009620666.1">
    <property type="nucleotide sequence ID" value="NC_042090.1"/>
</dbReference>
<protein>
    <submittedName>
        <fullName evidence="1">Uncharacterized protein</fullName>
    </submittedName>
</protein>
<reference evidence="2" key="1">
    <citation type="submission" date="2017-10" db="EMBL/GenBank/DDBJ databases">
        <title>Isolation and characterization of a group of new proteus bacteriophages.</title>
        <authorList>
            <person name="Kozlova Y.N."/>
            <person name="Morozova V.V."/>
            <person name="Babkin I.V."/>
            <person name="Tikunova N.V."/>
            <person name="Bokovaya O.V."/>
            <person name="Shedko E.D."/>
        </authorList>
    </citation>
    <scope>NUCLEOTIDE SEQUENCE [LARGE SCALE GENOMIC DNA]</scope>
</reference>
<proteinExistence type="predicted"/>
<keyword evidence="2" id="KW-1185">Reference proteome</keyword>